<reference evidence="1 2" key="1">
    <citation type="journal article" date="2020" name="Biotechnol. Biofuels">
        <title>New insights from the biogas microbiome by comprehensive genome-resolved metagenomics of nearly 1600 species originating from multiple anaerobic digesters.</title>
        <authorList>
            <person name="Campanaro S."/>
            <person name="Treu L."/>
            <person name="Rodriguez-R L.M."/>
            <person name="Kovalovszki A."/>
            <person name="Ziels R.M."/>
            <person name="Maus I."/>
            <person name="Zhu X."/>
            <person name="Kougias P.G."/>
            <person name="Basile A."/>
            <person name="Luo G."/>
            <person name="Schluter A."/>
            <person name="Konstantinidis K.T."/>
            <person name="Angelidaki I."/>
        </authorList>
    </citation>
    <scope>NUCLEOTIDE SEQUENCE [LARGE SCALE GENOMIC DNA]</scope>
    <source>
        <strain evidence="1">AS04akNAM_66</strain>
    </source>
</reference>
<accession>A0A7V6TZC5</accession>
<dbReference type="Proteomes" id="UP000551563">
    <property type="component" value="Unassembled WGS sequence"/>
</dbReference>
<comment type="caution">
    <text evidence="1">The sequence shown here is derived from an EMBL/GenBank/DDBJ whole genome shotgun (WGS) entry which is preliminary data.</text>
</comment>
<organism evidence="1 2">
    <name type="scientific">Brucella intermedia</name>
    <dbReference type="NCBI Taxonomy" id="94625"/>
    <lineage>
        <taxon>Bacteria</taxon>
        <taxon>Pseudomonadati</taxon>
        <taxon>Pseudomonadota</taxon>
        <taxon>Alphaproteobacteria</taxon>
        <taxon>Hyphomicrobiales</taxon>
        <taxon>Brucellaceae</taxon>
        <taxon>Brucella/Ochrobactrum group</taxon>
        <taxon>Brucella</taxon>
    </lineage>
</organism>
<evidence type="ECO:0000313" key="1">
    <source>
        <dbReference type="EMBL" id="HHV67770.1"/>
    </source>
</evidence>
<proteinExistence type="predicted"/>
<protein>
    <submittedName>
        <fullName evidence="1">Uncharacterized protein</fullName>
    </submittedName>
</protein>
<evidence type="ECO:0000313" key="2">
    <source>
        <dbReference type="Proteomes" id="UP000551563"/>
    </source>
</evidence>
<name>A0A7V6TZC5_9HYPH</name>
<gene>
    <name evidence="1" type="ORF">GXX48_09035</name>
</gene>
<dbReference type="AlphaFoldDB" id="A0A7V6TZC5"/>
<sequence>MTTATDLLASVQSALGMASGLGYSKSSAAHDVYEAYILSLFCQAASELGWGWFLRDGTGKSTTQAVFRLGPGRLPSGNFTHIYLSRSGNQPLEAHIGVKVVGKASKGVSKQTKSGHLLHEFDLLVLPEQVAAACRATNDDPHHSSTVVHAEAKFYGNDLPLPIGRSLVGLAIECDLKNKSVLVTNQNGFAVQDLVEHYGVTFRFLIKPSNPTGEYHLIKSFKHLLSAAP</sequence>
<dbReference type="EMBL" id="DUMN01000269">
    <property type="protein sequence ID" value="HHV67770.1"/>
    <property type="molecule type" value="Genomic_DNA"/>
</dbReference>